<keyword evidence="4 6" id="KW-1133">Transmembrane helix</keyword>
<comment type="caution">
    <text evidence="8">The sequence shown here is derived from an EMBL/GenBank/DDBJ whole genome shotgun (WGS) entry which is preliminary data.</text>
</comment>
<dbReference type="InterPro" id="IPR013525">
    <property type="entry name" value="ABC2_TM"/>
</dbReference>
<evidence type="ECO:0000313" key="9">
    <source>
        <dbReference type="Proteomes" id="UP000824120"/>
    </source>
</evidence>
<gene>
    <name evidence="8" type="ORF">H5410_062486</name>
</gene>
<feature type="transmembrane region" description="Helical" evidence="6">
    <location>
        <begin position="30"/>
        <end position="56"/>
    </location>
</feature>
<sequence>MYSALPYAMAQETFIYKLSSITLLNVTNRFLLFGLRVISGIPYIIIETTYYTLIVYTMVGFELISAKFFWFYLVTFFSFLYFTYFGMMTIAITPNHNVASIFAATFFSLFNLLSCFFIPSPFV</sequence>
<keyword evidence="2" id="KW-0813">Transport</keyword>
<dbReference type="GO" id="GO:0140359">
    <property type="term" value="F:ABC-type transporter activity"/>
    <property type="evidence" value="ECO:0007669"/>
    <property type="project" value="InterPro"/>
</dbReference>
<keyword evidence="3 6" id="KW-0812">Transmembrane</keyword>
<feature type="transmembrane region" description="Helical" evidence="6">
    <location>
        <begin position="68"/>
        <end position="92"/>
    </location>
</feature>
<name>A0A9J5WCG6_SOLCO</name>
<organism evidence="8 9">
    <name type="scientific">Solanum commersonii</name>
    <name type="common">Commerson's wild potato</name>
    <name type="synonym">Commerson's nightshade</name>
    <dbReference type="NCBI Taxonomy" id="4109"/>
    <lineage>
        <taxon>Eukaryota</taxon>
        <taxon>Viridiplantae</taxon>
        <taxon>Streptophyta</taxon>
        <taxon>Embryophyta</taxon>
        <taxon>Tracheophyta</taxon>
        <taxon>Spermatophyta</taxon>
        <taxon>Magnoliopsida</taxon>
        <taxon>eudicotyledons</taxon>
        <taxon>Gunneridae</taxon>
        <taxon>Pentapetalae</taxon>
        <taxon>asterids</taxon>
        <taxon>lamiids</taxon>
        <taxon>Solanales</taxon>
        <taxon>Solanaceae</taxon>
        <taxon>Solanoideae</taxon>
        <taxon>Solaneae</taxon>
        <taxon>Solanum</taxon>
    </lineage>
</organism>
<evidence type="ECO:0000256" key="6">
    <source>
        <dbReference type="SAM" id="Phobius"/>
    </source>
</evidence>
<dbReference type="Proteomes" id="UP000824120">
    <property type="component" value="Chromosome 12"/>
</dbReference>
<dbReference type="Pfam" id="PF01061">
    <property type="entry name" value="ABC2_membrane"/>
    <property type="match status" value="1"/>
</dbReference>
<keyword evidence="9" id="KW-1185">Reference proteome</keyword>
<keyword evidence="5 6" id="KW-0472">Membrane</keyword>
<evidence type="ECO:0000256" key="4">
    <source>
        <dbReference type="ARBA" id="ARBA00022989"/>
    </source>
</evidence>
<dbReference type="PANTHER" id="PTHR19241">
    <property type="entry name" value="ATP-BINDING CASSETTE TRANSPORTER"/>
    <property type="match status" value="1"/>
</dbReference>
<accession>A0A9J5WCG6</accession>
<dbReference type="OrthoDB" id="66620at2759"/>
<dbReference type="EMBL" id="JACXVP010000012">
    <property type="protein sequence ID" value="KAG5572720.1"/>
    <property type="molecule type" value="Genomic_DNA"/>
</dbReference>
<proteinExistence type="predicted"/>
<dbReference type="GO" id="GO:0005886">
    <property type="term" value="C:plasma membrane"/>
    <property type="evidence" value="ECO:0007669"/>
    <property type="project" value="UniProtKB-ARBA"/>
</dbReference>
<evidence type="ECO:0000256" key="2">
    <source>
        <dbReference type="ARBA" id="ARBA00022448"/>
    </source>
</evidence>
<dbReference type="AlphaFoldDB" id="A0A9J5WCG6"/>
<evidence type="ECO:0000256" key="5">
    <source>
        <dbReference type="ARBA" id="ARBA00023136"/>
    </source>
</evidence>
<protein>
    <recommendedName>
        <fullName evidence="7">ABC-2 type transporter transmembrane domain-containing protein</fullName>
    </recommendedName>
</protein>
<feature type="domain" description="ABC-2 type transporter transmembrane" evidence="7">
    <location>
        <begin position="26"/>
        <end position="121"/>
    </location>
</feature>
<evidence type="ECO:0000313" key="8">
    <source>
        <dbReference type="EMBL" id="KAG5572720.1"/>
    </source>
</evidence>
<evidence type="ECO:0000259" key="7">
    <source>
        <dbReference type="Pfam" id="PF01061"/>
    </source>
</evidence>
<reference evidence="8 9" key="1">
    <citation type="submission" date="2020-09" db="EMBL/GenBank/DDBJ databases">
        <title>De no assembly of potato wild relative species, Solanum commersonii.</title>
        <authorList>
            <person name="Cho K."/>
        </authorList>
    </citation>
    <scope>NUCLEOTIDE SEQUENCE [LARGE SCALE GENOMIC DNA]</scope>
    <source>
        <strain evidence="8">LZ3.2</strain>
        <tissue evidence="8">Leaf</tissue>
    </source>
</reference>
<comment type="subcellular location">
    <subcellularLocation>
        <location evidence="1">Membrane</location>
        <topology evidence="1">Multi-pass membrane protein</topology>
    </subcellularLocation>
</comment>
<evidence type="ECO:0000256" key="1">
    <source>
        <dbReference type="ARBA" id="ARBA00004141"/>
    </source>
</evidence>
<feature type="transmembrane region" description="Helical" evidence="6">
    <location>
        <begin position="98"/>
        <end position="118"/>
    </location>
</feature>
<evidence type="ECO:0000256" key="3">
    <source>
        <dbReference type="ARBA" id="ARBA00022692"/>
    </source>
</evidence>